<dbReference type="Gene3D" id="3.40.50.300">
    <property type="entry name" value="P-loop containing nucleotide triphosphate hydrolases"/>
    <property type="match status" value="1"/>
</dbReference>
<gene>
    <name evidence="9" type="primary">cmk</name>
    <name evidence="11" type="ORF">FN960_07690</name>
</gene>
<evidence type="ECO:0000256" key="7">
    <source>
        <dbReference type="ARBA" id="ARBA00047615"/>
    </source>
</evidence>
<dbReference type="EMBL" id="VLXZ01000004">
    <property type="protein sequence ID" value="TSB46895.1"/>
    <property type="molecule type" value="Genomic_DNA"/>
</dbReference>
<comment type="caution">
    <text evidence="11">The sequence shown here is derived from an EMBL/GenBank/DDBJ whole genome shotgun (WGS) entry which is preliminary data.</text>
</comment>
<keyword evidence="4 9" id="KW-0547">Nucleotide-binding</keyword>
<evidence type="ECO:0000313" key="12">
    <source>
        <dbReference type="Proteomes" id="UP000318521"/>
    </source>
</evidence>
<dbReference type="PANTHER" id="PTHR21299">
    <property type="entry name" value="CYTIDYLATE KINASE/PANTOATE-BETA-ALANINE LIGASE"/>
    <property type="match status" value="1"/>
</dbReference>
<dbReference type="OrthoDB" id="9807434at2"/>
<dbReference type="EC" id="2.7.4.25" evidence="9"/>
<dbReference type="GO" id="GO:0036431">
    <property type="term" value="F:dCMP kinase activity"/>
    <property type="evidence" value="ECO:0007669"/>
    <property type="project" value="InterPro"/>
</dbReference>
<reference evidence="11 12" key="1">
    <citation type="submission" date="2019-07" db="EMBL/GenBank/DDBJ databases">
        <authorList>
            <person name="Park Y.J."/>
            <person name="Jeong S.E."/>
            <person name="Jung H.S."/>
        </authorList>
    </citation>
    <scope>NUCLEOTIDE SEQUENCE [LARGE SCALE GENOMIC DNA]</scope>
    <source>
        <strain evidence="12">P16(2019)</strain>
    </source>
</reference>
<dbReference type="InterPro" id="IPR027417">
    <property type="entry name" value="P-loop_NTPase"/>
</dbReference>
<dbReference type="NCBIfam" id="TIGR00017">
    <property type="entry name" value="cmk"/>
    <property type="match status" value="1"/>
</dbReference>
<comment type="similarity">
    <text evidence="1 9">Belongs to the cytidylate kinase family. Type 1 subfamily.</text>
</comment>
<dbReference type="SUPFAM" id="SSF52540">
    <property type="entry name" value="P-loop containing nucleoside triphosphate hydrolases"/>
    <property type="match status" value="1"/>
</dbReference>
<dbReference type="AlphaFoldDB" id="A0A553ZZN9"/>
<evidence type="ECO:0000256" key="1">
    <source>
        <dbReference type="ARBA" id="ARBA00009427"/>
    </source>
</evidence>
<evidence type="ECO:0000256" key="5">
    <source>
        <dbReference type="ARBA" id="ARBA00022777"/>
    </source>
</evidence>
<dbReference type="Proteomes" id="UP000318521">
    <property type="component" value="Unassembled WGS sequence"/>
</dbReference>
<dbReference type="GO" id="GO:0015949">
    <property type="term" value="P:nucleobase-containing small molecule interconversion"/>
    <property type="evidence" value="ECO:0007669"/>
    <property type="project" value="TreeGrafter"/>
</dbReference>
<dbReference type="GO" id="GO:0006220">
    <property type="term" value="P:pyrimidine nucleotide metabolic process"/>
    <property type="evidence" value="ECO:0007669"/>
    <property type="project" value="UniProtKB-UniRule"/>
</dbReference>
<keyword evidence="6 9" id="KW-0067">ATP-binding</keyword>
<organism evidence="11 12">
    <name type="scientific">Alkalicoccobacillus porphyridii</name>
    <dbReference type="NCBI Taxonomy" id="2597270"/>
    <lineage>
        <taxon>Bacteria</taxon>
        <taxon>Bacillati</taxon>
        <taxon>Bacillota</taxon>
        <taxon>Bacilli</taxon>
        <taxon>Bacillales</taxon>
        <taxon>Bacillaceae</taxon>
        <taxon>Alkalicoccobacillus</taxon>
    </lineage>
</organism>
<keyword evidence="3 9" id="KW-0808">Transferase</keyword>
<dbReference type="InterPro" id="IPR003136">
    <property type="entry name" value="Cytidylate_kin"/>
</dbReference>
<comment type="catalytic activity">
    <reaction evidence="7 9">
        <text>dCMP + ATP = dCDP + ADP</text>
        <dbReference type="Rhea" id="RHEA:25094"/>
        <dbReference type="ChEBI" id="CHEBI:30616"/>
        <dbReference type="ChEBI" id="CHEBI:57566"/>
        <dbReference type="ChEBI" id="CHEBI:58593"/>
        <dbReference type="ChEBI" id="CHEBI:456216"/>
        <dbReference type="EC" id="2.7.4.25"/>
    </reaction>
</comment>
<dbReference type="HAMAP" id="MF_00238">
    <property type="entry name" value="Cytidyl_kinase_type1"/>
    <property type="match status" value="1"/>
</dbReference>
<evidence type="ECO:0000313" key="11">
    <source>
        <dbReference type="EMBL" id="TSB46895.1"/>
    </source>
</evidence>
<feature type="binding site" evidence="9">
    <location>
        <begin position="11"/>
        <end position="19"/>
    </location>
    <ligand>
        <name>ATP</name>
        <dbReference type="ChEBI" id="CHEBI:30616"/>
    </ligand>
</feature>
<comment type="catalytic activity">
    <reaction evidence="8 9">
        <text>CMP + ATP = CDP + ADP</text>
        <dbReference type="Rhea" id="RHEA:11600"/>
        <dbReference type="ChEBI" id="CHEBI:30616"/>
        <dbReference type="ChEBI" id="CHEBI:58069"/>
        <dbReference type="ChEBI" id="CHEBI:60377"/>
        <dbReference type="ChEBI" id="CHEBI:456216"/>
        <dbReference type="EC" id="2.7.4.25"/>
    </reaction>
</comment>
<dbReference type="GO" id="GO:0005829">
    <property type="term" value="C:cytosol"/>
    <property type="evidence" value="ECO:0007669"/>
    <property type="project" value="TreeGrafter"/>
</dbReference>
<dbReference type="CDD" id="cd02020">
    <property type="entry name" value="CMPK"/>
    <property type="match status" value="1"/>
</dbReference>
<sequence length="224" mass="24604">MSNWVNIAIDGPAGAGKSTVAKLVSEKLSFLYIDTGAMYRALTLAVLKSKTNPSSETDVSELLNHSHIQLIVDQEGSRVLLNDEDVTLDIRSSEVNQLVSLVSSYQAVREEMVKRQRQLAGTTNSVLDGRDIGTYVLPYANLKVFLTAAVSERARRRHQEQIAKGMPSDLEQLKVDIAKRDELDSTRAIAPLKKAEDAVEIDTTALTIPEVVQAITELAKERTA</sequence>
<dbReference type="RefSeq" id="WP_143848125.1">
    <property type="nucleotide sequence ID" value="NZ_VLXZ01000004.1"/>
</dbReference>
<feature type="domain" description="Cytidylate kinase" evidence="10">
    <location>
        <begin position="7"/>
        <end position="220"/>
    </location>
</feature>
<dbReference type="Pfam" id="PF02224">
    <property type="entry name" value="Cytidylate_kin"/>
    <property type="match status" value="1"/>
</dbReference>
<evidence type="ECO:0000256" key="8">
    <source>
        <dbReference type="ARBA" id="ARBA00048478"/>
    </source>
</evidence>
<keyword evidence="2 9" id="KW-0963">Cytoplasm</keyword>
<evidence type="ECO:0000256" key="6">
    <source>
        <dbReference type="ARBA" id="ARBA00022840"/>
    </source>
</evidence>
<dbReference type="GO" id="GO:0005524">
    <property type="term" value="F:ATP binding"/>
    <property type="evidence" value="ECO:0007669"/>
    <property type="project" value="UniProtKB-UniRule"/>
</dbReference>
<evidence type="ECO:0000256" key="9">
    <source>
        <dbReference type="HAMAP-Rule" id="MF_00238"/>
    </source>
</evidence>
<evidence type="ECO:0000256" key="2">
    <source>
        <dbReference type="ARBA" id="ARBA00022490"/>
    </source>
</evidence>
<accession>A0A553ZZN9</accession>
<evidence type="ECO:0000256" key="4">
    <source>
        <dbReference type="ARBA" id="ARBA00022741"/>
    </source>
</evidence>
<dbReference type="GO" id="GO:0036430">
    <property type="term" value="F:CMP kinase activity"/>
    <property type="evidence" value="ECO:0007669"/>
    <property type="project" value="RHEA"/>
</dbReference>
<dbReference type="PANTHER" id="PTHR21299:SF2">
    <property type="entry name" value="CYTIDYLATE KINASE"/>
    <property type="match status" value="1"/>
</dbReference>
<comment type="subcellular location">
    <subcellularLocation>
        <location evidence="9">Cytoplasm</location>
    </subcellularLocation>
</comment>
<dbReference type="InterPro" id="IPR011994">
    <property type="entry name" value="Cytidylate_kinase_dom"/>
</dbReference>
<evidence type="ECO:0000256" key="3">
    <source>
        <dbReference type="ARBA" id="ARBA00022679"/>
    </source>
</evidence>
<keyword evidence="12" id="KW-1185">Reference proteome</keyword>
<evidence type="ECO:0000259" key="10">
    <source>
        <dbReference type="Pfam" id="PF02224"/>
    </source>
</evidence>
<name>A0A553ZZN9_9BACI</name>
<protein>
    <recommendedName>
        <fullName evidence="9">Cytidylate kinase</fullName>
        <shortName evidence="9">CK</shortName>
        <ecNumber evidence="9">2.7.4.25</ecNumber>
    </recommendedName>
    <alternativeName>
        <fullName evidence="9">Cytidine monophosphate kinase</fullName>
        <shortName evidence="9">CMP kinase</shortName>
    </alternativeName>
</protein>
<proteinExistence type="inferred from homology"/>
<keyword evidence="5 9" id="KW-0418">Kinase</keyword>